<proteinExistence type="predicted"/>
<comment type="caution">
    <text evidence="1">The sequence shown here is derived from an EMBL/GenBank/DDBJ whole genome shotgun (WGS) entry which is preliminary data.</text>
</comment>
<sequence>MSAVTRLSAGFVDDLRDLSDAAFRLHVEALVWSNKHGFDLRIPKGDLDRTTKASAAAQELIDAGLWFVIEGHYFIVHSAFLQPTAQAEGIAGEVGVE</sequence>
<evidence type="ECO:0000313" key="2">
    <source>
        <dbReference type="Proteomes" id="UP000265355"/>
    </source>
</evidence>
<keyword evidence="2" id="KW-1185">Reference proteome</keyword>
<dbReference type="EMBL" id="QWEE01000006">
    <property type="protein sequence ID" value="RII94555.1"/>
    <property type="molecule type" value="Genomic_DNA"/>
</dbReference>
<name>A0ABX9NC24_9MICO</name>
<accession>A0ABX9NC24</accession>
<evidence type="ECO:0000313" key="1">
    <source>
        <dbReference type="EMBL" id="RII94555.1"/>
    </source>
</evidence>
<gene>
    <name evidence="1" type="ORF">DZF98_01160</name>
</gene>
<dbReference type="RefSeq" id="WP_119372210.1">
    <property type="nucleotide sequence ID" value="NZ_CP040792.1"/>
</dbReference>
<dbReference type="Proteomes" id="UP000265355">
    <property type="component" value="Unassembled WGS sequence"/>
</dbReference>
<organism evidence="1 2">
    <name type="scientific">Clavibacter californiensis</name>
    <dbReference type="NCBI Taxonomy" id="1401995"/>
    <lineage>
        <taxon>Bacteria</taxon>
        <taxon>Bacillati</taxon>
        <taxon>Actinomycetota</taxon>
        <taxon>Actinomycetes</taxon>
        <taxon>Micrococcales</taxon>
        <taxon>Microbacteriaceae</taxon>
        <taxon>Clavibacter</taxon>
    </lineage>
</organism>
<protein>
    <submittedName>
        <fullName evidence="1">Uncharacterized protein</fullName>
    </submittedName>
</protein>
<reference evidence="1 2" key="1">
    <citation type="submission" date="2018-08" db="EMBL/GenBank/DDBJ databases">
        <title>Genome Sequence of Clavibacter michiganensis Subspecies type strains, and the Atypical Peach-Colored Strains Isolated from Tomato.</title>
        <authorList>
            <person name="Osdaghi E."/>
            <person name="Portier P."/>
            <person name="Briand M."/>
            <person name="Jacques M.-A."/>
        </authorList>
    </citation>
    <scope>NUCLEOTIDE SEQUENCE [LARGE SCALE GENOMIC DNA]</scope>
    <source>
        <strain evidence="1 2">CFBP 8216</strain>
    </source>
</reference>